<sequence>MKAIILLAALLLTGAAQAAESGLTGNLTSVGSDTLGNLMTLWGESFNRHYPGVNVQIQAAGSSTAPTALAAGAAQLGAMSRPMQASERQLFIAKYGYPPLAVPVAMDALVMVVNQDNPIKQLDAAQLDALFSVTRLCGASATPKTWGDLGLTQTHWRARGIQRFGRNSASGTWGFFKQQALCGGDFRHDVDEYPGAAAVVQAVAGTLNGIGYTSLGFHSSGVKIVPVAQRGAAAIQPDAETIRNGRYPYARPLYIYVNKAPGKPLEPLTAAFLRQVLSPEGQALVNRVGYLPLSTPQAAQAMKLLTQRDPLSK</sequence>
<dbReference type="SUPFAM" id="SSF53850">
    <property type="entry name" value="Periplasmic binding protein-like II"/>
    <property type="match status" value="1"/>
</dbReference>
<dbReference type="InterPro" id="IPR024370">
    <property type="entry name" value="PBP_domain"/>
</dbReference>
<dbReference type="GO" id="GO:0042597">
    <property type="term" value="C:periplasmic space"/>
    <property type="evidence" value="ECO:0007669"/>
    <property type="project" value="UniProtKB-SubCell"/>
</dbReference>
<keyword evidence="4" id="KW-0574">Periplasm</keyword>
<evidence type="ECO:0000256" key="1">
    <source>
        <dbReference type="ARBA" id="ARBA00008725"/>
    </source>
</evidence>
<organism evidence="6 7">
    <name type="scientific">Paramixta manurensis</name>
    <dbReference type="NCBI Taxonomy" id="2740817"/>
    <lineage>
        <taxon>Bacteria</taxon>
        <taxon>Pseudomonadati</taxon>
        <taxon>Pseudomonadota</taxon>
        <taxon>Gammaproteobacteria</taxon>
        <taxon>Enterobacterales</taxon>
        <taxon>Erwiniaceae</taxon>
        <taxon>Paramixta</taxon>
    </lineage>
</organism>
<keyword evidence="4" id="KW-0964">Secreted</keyword>
<protein>
    <recommendedName>
        <fullName evidence="4">Phosphate-binding protein</fullName>
    </recommendedName>
</protein>
<dbReference type="CDD" id="cd13566">
    <property type="entry name" value="PBP2_phosphate"/>
    <property type="match status" value="1"/>
</dbReference>
<dbReference type="EMBL" id="CP054212">
    <property type="protein sequence ID" value="QKJ86135.1"/>
    <property type="molecule type" value="Genomic_DNA"/>
</dbReference>
<dbReference type="GO" id="GO:0007155">
    <property type="term" value="P:cell adhesion"/>
    <property type="evidence" value="ECO:0007669"/>
    <property type="project" value="UniProtKB-UniRule"/>
</dbReference>
<dbReference type="GO" id="GO:0042301">
    <property type="term" value="F:phosphate ion binding"/>
    <property type="evidence" value="ECO:0007669"/>
    <property type="project" value="UniProtKB-UniRule"/>
</dbReference>
<evidence type="ECO:0000313" key="6">
    <source>
        <dbReference type="EMBL" id="QKJ86135.1"/>
    </source>
</evidence>
<keyword evidence="4" id="KW-0592">Phosphate transport</keyword>
<evidence type="ECO:0000256" key="2">
    <source>
        <dbReference type="ARBA" id="ARBA00022448"/>
    </source>
</evidence>
<dbReference type="GO" id="GO:0005576">
    <property type="term" value="C:extracellular region"/>
    <property type="evidence" value="ECO:0007669"/>
    <property type="project" value="UniProtKB-SubCell"/>
</dbReference>
<comment type="subcellular location">
    <subcellularLocation>
        <location evidence="4">Periplasm</location>
    </subcellularLocation>
    <subcellularLocation>
        <location evidence="4">Secreted</location>
    </subcellularLocation>
</comment>
<feature type="domain" description="PBP" evidence="5">
    <location>
        <begin position="17"/>
        <end position="280"/>
    </location>
</feature>
<name>A0A6M8U692_9GAMM</name>
<evidence type="ECO:0000259" key="5">
    <source>
        <dbReference type="Pfam" id="PF12849"/>
    </source>
</evidence>
<reference evidence="6 7" key="1">
    <citation type="submission" date="2020-06" db="EMBL/GenBank/DDBJ databases">
        <title>Genome sequence of Paramixta manurensis strain PD-1.</title>
        <authorList>
            <person name="Lee C.W."/>
            <person name="Kim J."/>
        </authorList>
    </citation>
    <scope>NUCLEOTIDE SEQUENCE [LARGE SCALE GENOMIC DNA]</scope>
    <source>
        <strain evidence="6 7">PD-1</strain>
    </source>
</reference>
<proteinExistence type="inferred from homology"/>
<feature type="chain" id="PRO_5027139991" description="Phosphate-binding protein" evidence="4">
    <location>
        <begin position="19"/>
        <end position="313"/>
    </location>
</feature>
<dbReference type="Proteomes" id="UP000505325">
    <property type="component" value="Chromosome"/>
</dbReference>
<evidence type="ECO:0000256" key="3">
    <source>
        <dbReference type="ARBA" id="ARBA00022729"/>
    </source>
</evidence>
<dbReference type="Gene3D" id="3.40.190.10">
    <property type="entry name" value="Periplasmic binding protein-like II"/>
    <property type="match status" value="2"/>
</dbReference>
<dbReference type="PANTHER" id="PTHR30570">
    <property type="entry name" value="PERIPLASMIC PHOSPHATE BINDING COMPONENT OF PHOSPHATE ABC TRANSPORTER"/>
    <property type="match status" value="1"/>
</dbReference>
<keyword evidence="7" id="KW-1185">Reference proteome</keyword>
<dbReference type="InterPro" id="IPR050811">
    <property type="entry name" value="Phosphate_ABC_transporter"/>
</dbReference>
<dbReference type="NCBIfam" id="TIGR02136">
    <property type="entry name" value="ptsS_2"/>
    <property type="match status" value="1"/>
</dbReference>
<keyword evidence="2 4" id="KW-0813">Transport</keyword>
<keyword evidence="3 4" id="KW-0732">Signal</keyword>
<accession>A0A6M8U692</accession>
<dbReference type="InterPro" id="IPR011862">
    <property type="entry name" value="Phos-bd"/>
</dbReference>
<evidence type="ECO:0000313" key="7">
    <source>
        <dbReference type="Proteomes" id="UP000505325"/>
    </source>
</evidence>
<feature type="signal peptide" evidence="4">
    <location>
        <begin position="1"/>
        <end position="18"/>
    </location>
</feature>
<dbReference type="AlphaFoldDB" id="A0A6M8U692"/>
<dbReference type="KEGG" id="pmak:PMPD1_1170"/>
<evidence type="ECO:0000256" key="4">
    <source>
        <dbReference type="RuleBase" id="RU367119"/>
    </source>
</evidence>
<dbReference type="PANTHER" id="PTHR30570:SF6">
    <property type="entry name" value="PHOSPHATE-BINDING PROTEIN PSTS"/>
    <property type="match status" value="1"/>
</dbReference>
<comment type="function">
    <text evidence="4">Involved in the system for phosphate transport across the cytoplasmic membrane.</text>
</comment>
<dbReference type="GO" id="GO:0006817">
    <property type="term" value="P:phosphate ion transport"/>
    <property type="evidence" value="ECO:0007669"/>
    <property type="project" value="UniProtKB-UniRule"/>
</dbReference>
<dbReference type="RefSeq" id="WP_173633172.1">
    <property type="nucleotide sequence ID" value="NZ_CP054212.1"/>
</dbReference>
<gene>
    <name evidence="6" type="ORF">PMPD1_1170</name>
</gene>
<dbReference type="Pfam" id="PF12849">
    <property type="entry name" value="PBP_like_2"/>
    <property type="match status" value="1"/>
</dbReference>
<comment type="similarity">
    <text evidence="1 4">Belongs to the PstS family.</text>
</comment>